<keyword evidence="2" id="KW-1185">Reference proteome</keyword>
<proteinExistence type="predicted"/>
<dbReference type="AlphaFoldDB" id="A0AAV6VNV4"/>
<gene>
    <name evidence="1" type="ORF">JTE90_021565</name>
</gene>
<accession>A0AAV6VNV4</accession>
<name>A0AAV6VNV4_9ARAC</name>
<sequence>MIRLAIEERKEGIVGRLLNCRDKRPRIASLFGAAGLYYKSNRPCMTTPPRFAQGQNCVATDGWTSLGGVTERRNRKIKWTTIGKEQRKNVYI</sequence>
<reference evidence="1 2" key="1">
    <citation type="journal article" date="2022" name="Nat. Ecol. Evol.">
        <title>A masculinizing supergene underlies an exaggerated male reproductive morph in a spider.</title>
        <authorList>
            <person name="Hendrickx F."/>
            <person name="De Corte Z."/>
            <person name="Sonet G."/>
            <person name="Van Belleghem S.M."/>
            <person name="Kostlbacher S."/>
            <person name="Vangestel C."/>
        </authorList>
    </citation>
    <scope>NUCLEOTIDE SEQUENCE [LARGE SCALE GENOMIC DNA]</scope>
    <source>
        <strain evidence="1">W744_W776</strain>
    </source>
</reference>
<protein>
    <submittedName>
        <fullName evidence="1">Uncharacterized protein</fullName>
    </submittedName>
</protein>
<comment type="caution">
    <text evidence="1">The sequence shown here is derived from an EMBL/GenBank/DDBJ whole genome shotgun (WGS) entry which is preliminary data.</text>
</comment>
<evidence type="ECO:0000313" key="2">
    <source>
        <dbReference type="Proteomes" id="UP000827092"/>
    </source>
</evidence>
<dbReference type="Proteomes" id="UP000827092">
    <property type="component" value="Unassembled WGS sequence"/>
</dbReference>
<evidence type="ECO:0000313" key="1">
    <source>
        <dbReference type="EMBL" id="KAG8198314.1"/>
    </source>
</evidence>
<dbReference type="EMBL" id="JAFNEN010000041">
    <property type="protein sequence ID" value="KAG8198314.1"/>
    <property type="molecule type" value="Genomic_DNA"/>
</dbReference>
<organism evidence="1 2">
    <name type="scientific">Oedothorax gibbosus</name>
    <dbReference type="NCBI Taxonomy" id="931172"/>
    <lineage>
        <taxon>Eukaryota</taxon>
        <taxon>Metazoa</taxon>
        <taxon>Ecdysozoa</taxon>
        <taxon>Arthropoda</taxon>
        <taxon>Chelicerata</taxon>
        <taxon>Arachnida</taxon>
        <taxon>Araneae</taxon>
        <taxon>Araneomorphae</taxon>
        <taxon>Entelegynae</taxon>
        <taxon>Araneoidea</taxon>
        <taxon>Linyphiidae</taxon>
        <taxon>Erigoninae</taxon>
        <taxon>Oedothorax</taxon>
    </lineage>
</organism>